<name>A0A5C6BVY3_9BACT</name>
<organism evidence="9 10">
    <name type="scientific">Allorhodopirellula heiligendammensis</name>
    <dbReference type="NCBI Taxonomy" id="2714739"/>
    <lineage>
        <taxon>Bacteria</taxon>
        <taxon>Pseudomonadati</taxon>
        <taxon>Planctomycetota</taxon>
        <taxon>Planctomycetia</taxon>
        <taxon>Pirellulales</taxon>
        <taxon>Pirellulaceae</taxon>
        <taxon>Allorhodopirellula</taxon>
    </lineage>
</organism>
<evidence type="ECO:0000313" key="9">
    <source>
        <dbReference type="EMBL" id="TWU15797.1"/>
    </source>
</evidence>
<evidence type="ECO:0000256" key="7">
    <source>
        <dbReference type="SAM" id="Phobius"/>
    </source>
</evidence>
<feature type="transmembrane region" description="Helical" evidence="7">
    <location>
        <begin position="67"/>
        <end position="88"/>
    </location>
</feature>
<keyword evidence="3" id="KW-1003">Cell membrane</keyword>
<dbReference type="PANTHER" id="PTHR30221:SF1">
    <property type="entry name" value="SMALL-CONDUCTANCE MECHANOSENSITIVE CHANNEL"/>
    <property type="match status" value="1"/>
</dbReference>
<dbReference type="InterPro" id="IPR045275">
    <property type="entry name" value="MscS_archaea/bacteria_type"/>
</dbReference>
<feature type="transmembrane region" description="Helical" evidence="7">
    <location>
        <begin position="115"/>
        <end position="135"/>
    </location>
</feature>
<evidence type="ECO:0000313" key="10">
    <source>
        <dbReference type="Proteomes" id="UP000319908"/>
    </source>
</evidence>
<keyword evidence="5 7" id="KW-1133">Transmembrane helix</keyword>
<dbReference type="RefSeq" id="WP_146407585.1">
    <property type="nucleotide sequence ID" value="NZ_SJPU01000002.1"/>
</dbReference>
<dbReference type="EMBL" id="SJPU01000002">
    <property type="protein sequence ID" value="TWU15797.1"/>
    <property type="molecule type" value="Genomic_DNA"/>
</dbReference>
<keyword evidence="6 7" id="KW-0472">Membrane</keyword>
<comment type="similarity">
    <text evidence="2">Belongs to the MscS (TC 1.A.23) family.</text>
</comment>
<proteinExistence type="inferred from homology"/>
<evidence type="ECO:0000256" key="1">
    <source>
        <dbReference type="ARBA" id="ARBA00004651"/>
    </source>
</evidence>
<dbReference type="Gene3D" id="3.30.70.100">
    <property type="match status" value="1"/>
</dbReference>
<keyword evidence="4 7" id="KW-0812">Transmembrane</keyword>
<dbReference type="Gene3D" id="1.10.287.1260">
    <property type="match status" value="1"/>
</dbReference>
<dbReference type="InterPro" id="IPR023408">
    <property type="entry name" value="MscS_beta-dom_sf"/>
</dbReference>
<protein>
    <submittedName>
        <fullName evidence="9">Small-conductance mechanosensitive channel</fullName>
    </submittedName>
</protein>
<dbReference type="PANTHER" id="PTHR30221">
    <property type="entry name" value="SMALL-CONDUCTANCE MECHANOSENSITIVE CHANNEL"/>
    <property type="match status" value="1"/>
</dbReference>
<evidence type="ECO:0000256" key="5">
    <source>
        <dbReference type="ARBA" id="ARBA00022989"/>
    </source>
</evidence>
<keyword evidence="10" id="KW-1185">Reference proteome</keyword>
<feature type="transmembrane region" description="Helical" evidence="7">
    <location>
        <begin position="141"/>
        <end position="169"/>
    </location>
</feature>
<dbReference type="Proteomes" id="UP000319908">
    <property type="component" value="Unassembled WGS sequence"/>
</dbReference>
<comment type="caution">
    <text evidence="9">The sequence shown here is derived from an EMBL/GenBank/DDBJ whole genome shotgun (WGS) entry which is preliminary data.</text>
</comment>
<evidence type="ECO:0000259" key="8">
    <source>
        <dbReference type="Pfam" id="PF00924"/>
    </source>
</evidence>
<dbReference type="AlphaFoldDB" id="A0A5C6BVY3"/>
<dbReference type="InterPro" id="IPR006685">
    <property type="entry name" value="MscS_channel_2nd"/>
</dbReference>
<dbReference type="InterPro" id="IPR010920">
    <property type="entry name" value="LSM_dom_sf"/>
</dbReference>
<dbReference type="InterPro" id="IPR011014">
    <property type="entry name" value="MscS_channel_TM-2"/>
</dbReference>
<evidence type="ECO:0000256" key="3">
    <source>
        <dbReference type="ARBA" id="ARBA00022475"/>
    </source>
</evidence>
<reference evidence="9 10" key="1">
    <citation type="journal article" date="2020" name="Antonie Van Leeuwenhoek">
        <title>Rhodopirellula heiligendammensis sp. nov., Rhodopirellula pilleata sp. nov., and Rhodopirellula solitaria sp. nov. isolated from natural or artificial marine surfaces in Northern Germany and California, USA, and emended description of the genus Rhodopirellula.</title>
        <authorList>
            <person name="Kallscheuer N."/>
            <person name="Wiegand S."/>
            <person name="Jogler M."/>
            <person name="Boedeker C."/>
            <person name="Peeters S.H."/>
            <person name="Rast P."/>
            <person name="Heuer A."/>
            <person name="Jetten M.S.M."/>
            <person name="Rohde M."/>
            <person name="Jogler C."/>
        </authorList>
    </citation>
    <scope>NUCLEOTIDE SEQUENCE [LARGE SCALE GENOMIC DNA]</scope>
    <source>
        <strain evidence="9 10">Poly21</strain>
    </source>
</reference>
<dbReference type="OrthoDB" id="9809206at2"/>
<dbReference type="InterPro" id="IPR011066">
    <property type="entry name" value="MscS_channel_C_sf"/>
</dbReference>
<dbReference type="SUPFAM" id="SSF82861">
    <property type="entry name" value="Mechanosensitive channel protein MscS (YggB), transmembrane region"/>
    <property type="match status" value="1"/>
</dbReference>
<dbReference type="SUPFAM" id="SSF82689">
    <property type="entry name" value="Mechanosensitive channel protein MscS (YggB), C-terminal domain"/>
    <property type="match status" value="1"/>
</dbReference>
<dbReference type="GO" id="GO:0008381">
    <property type="term" value="F:mechanosensitive monoatomic ion channel activity"/>
    <property type="evidence" value="ECO:0007669"/>
    <property type="project" value="InterPro"/>
</dbReference>
<gene>
    <name evidence="9" type="primary">mscS_2</name>
    <name evidence="9" type="ORF">Poly21_29990</name>
</gene>
<dbReference type="SUPFAM" id="SSF50182">
    <property type="entry name" value="Sm-like ribonucleoproteins"/>
    <property type="match status" value="1"/>
</dbReference>
<evidence type="ECO:0000256" key="2">
    <source>
        <dbReference type="ARBA" id="ARBA00008017"/>
    </source>
</evidence>
<evidence type="ECO:0000256" key="6">
    <source>
        <dbReference type="ARBA" id="ARBA00023136"/>
    </source>
</evidence>
<accession>A0A5C6BVY3</accession>
<feature type="domain" description="Mechanosensitive ion channel MscS" evidence="8">
    <location>
        <begin position="156"/>
        <end position="222"/>
    </location>
</feature>
<dbReference type="Pfam" id="PF00924">
    <property type="entry name" value="MS_channel_2nd"/>
    <property type="match status" value="1"/>
</dbReference>
<sequence>MNPTQSFVSNTASAIVESGSTLAASEVARQTGEAPSKPGIAKATSELISQMAHRDFSEVGQYATTHLAPAMLSAAIGLFVIFIGYMVAKYLMRVVSQPVCRRVDETLGKFVGKMVFYLIMLGVVGAVLSVLGAPLGGLAAMLAAAGFAIGLAFQGTLSNFASGVLMLVFRPFKVGDFVTAASVSGRVNEIDLFTTTLDTPDNRRIIVPNSSIAGGTIENMTHHKHRRVEVLVGVDYGADLQITRAALQRAIDNLAEHMIPGEGRGGAVVLAGLGDSAVQWKVRLWVAAKEYWPLNELLIAEVKTQLDAAGVSIPFPQMDVHVKSTSESILTGSTTPISGGAPVATRIRPTRRAADRLAG</sequence>
<evidence type="ECO:0000256" key="4">
    <source>
        <dbReference type="ARBA" id="ARBA00022692"/>
    </source>
</evidence>
<dbReference type="Gene3D" id="2.30.30.60">
    <property type="match status" value="1"/>
</dbReference>
<comment type="subcellular location">
    <subcellularLocation>
        <location evidence="1">Cell membrane</location>
        <topology evidence="1">Multi-pass membrane protein</topology>
    </subcellularLocation>
</comment>
<dbReference type="GO" id="GO:0005886">
    <property type="term" value="C:plasma membrane"/>
    <property type="evidence" value="ECO:0007669"/>
    <property type="project" value="UniProtKB-SubCell"/>
</dbReference>